<dbReference type="Pfam" id="PF15013">
    <property type="entry name" value="CCSMST1"/>
    <property type="match status" value="1"/>
</dbReference>
<name>A0AAE1JXQ7_PETCI</name>
<sequence>MVVSLSVGIFIIYFLWLREPSDIDEYMNEPVWKRVPGIDPETAQGMMEMDKHLGLQVDYKALEEYKKEYYAEKALEFEKELQEEKRHRELKTSMSSHMHILKRYEQKPESTEGCPRAQD</sequence>
<feature type="chain" id="PRO_5042261933" evidence="1">
    <location>
        <begin position="24"/>
        <end position="119"/>
    </location>
</feature>
<gene>
    <name evidence="2" type="ORF">Pcinc_033912</name>
</gene>
<keyword evidence="3" id="KW-1185">Reference proteome</keyword>
<comment type="caution">
    <text evidence="2">The sequence shown here is derived from an EMBL/GenBank/DDBJ whole genome shotgun (WGS) entry which is preliminary data.</text>
</comment>
<protein>
    <submittedName>
        <fullName evidence="2">Uncharacterized protein</fullName>
    </submittedName>
</protein>
<proteinExistence type="predicted"/>
<evidence type="ECO:0000313" key="3">
    <source>
        <dbReference type="Proteomes" id="UP001286313"/>
    </source>
</evidence>
<keyword evidence="1" id="KW-0732">Signal</keyword>
<evidence type="ECO:0000313" key="2">
    <source>
        <dbReference type="EMBL" id="KAK3860002.1"/>
    </source>
</evidence>
<dbReference type="Proteomes" id="UP001286313">
    <property type="component" value="Unassembled WGS sequence"/>
</dbReference>
<reference evidence="2" key="1">
    <citation type="submission" date="2023-10" db="EMBL/GenBank/DDBJ databases">
        <title>Genome assemblies of two species of porcelain crab, Petrolisthes cinctipes and Petrolisthes manimaculis (Anomura: Porcellanidae).</title>
        <authorList>
            <person name="Angst P."/>
        </authorList>
    </citation>
    <scope>NUCLEOTIDE SEQUENCE</scope>
    <source>
        <strain evidence="2">PB745_01</strain>
        <tissue evidence="2">Gill</tissue>
    </source>
</reference>
<organism evidence="2 3">
    <name type="scientific">Petrolisthes cinctipes</name>
    <name type="common">Flat porcelain crab</name>
    <dbReference type="NCBI Taxonomy" id="88211"/>
    <lineage>
        <taxon>Eukaryota</taxon>
        <taxon>Metazoa</taxon>
        <taxon>Ecdysozoa</taxon>
        <taxon>Arthropoda</taxon>
        <taxon>Crustacea</taxon>
        <taxon>Multicrustacea</taxon>
        <taxon>Malacostraca</taxon>
        <taxon>Eumalacostraca</taxon>
        <taxon>Eucarida</taxon>
        <taxon>Decapoda</taxon>
        <taxon>Pleocyemata</taxon>
        <taxon>Anomura</taxon>
        <taxon>Galatheoidea</taxon>
        <taxon>Porcellanidae</taxon>
        <taxon>Petrolisthes</taxon>
    </lineage>
</organism>
<dbReference type="EMBL" id="JAWQEG010004843">
    <property type="protein sequence ID" value="KAK3860002.1"/>
    <property type="molecule type" value="Genomic_DNA"/>
</dbReference>
<accession>A0AAE1JXQ7</accession>
<dbReference type="AlphaFoldDB" id="A0AAE1JXQ7"/>
<evidence type="ECO:0000256" key="1">
    <source>
        <dbReference type="SAM" id="SignalP"/>
    </source>
</evidence>
<dbReference type="InterPro" id="IPR029160">
    <property type="entry name" value="UQCC4"/>
</dbReference>
<feature type="signal peptide" evidence="1">
    <location>
        <begin position="1"/>
        <end position="23"/>
    </location>
</feature>